<keyword evidence="2" id="KW-1185">Reference proteome</keyword>
<dbReference type="STRING" id="69222.BG55_18330"/>
<dbReference type="RefSeq" id="WP_034939999.1">
    <property type="nucleotide sequence ID" value="NZ_JFHN01000063.1"/>
</dbReference>
<evidence type="ECO:0000313" key="1">
    <source>
        <dbReference type="EMBL" id="EXU74359.1"/>
    </source>
</evidence>
<dbReference type="Proteomes" id="UP000019918">
    <property type="component" value="Unassembled WGS sequence"/>
</dbReference>
<sequence>MEKYRISGVQVDARGYCTDCTDDKAQYWSVYAQKENGQSQCVFDCRDKLSAHSAMTHLIAFDSLLRQVNSLTKQLEDSSKSYSQLLAENVQQYQLLKKIYNSKPGGVYFNKFEAEVKSVLSENVHTDSVERECMARGVDMFAAKQRDIAKEQEMARQFEFSRHCSISADESAEFAAELRAGNKEGDDV</sequence>
<organism evidence="1 2">
    <name type="scientific">Erwinia mallotivora</name>
    <dbReference type="NCBI Taxonomy" id="69222"/>
    <lineage>
        <taxon>Bacteria</taxon>
        <taxon>Pseudomonadati</taxon>
        <taxon>Pseudomonadota</taxon>
        <taxon>Gammaproteobacteria</taxon>
        <taxon>Enterobacterales</taxon>
        <taxon>Erwiniaceae</taxon>
        <taxon>Erwinia</taxon>
    </lineage>
</organism>
<comment type="caution">
    <text evidence="1">The sequence shown here is derived from an EMBL/GenBank/DDBJ whole genome shotgun (WGS) entry which is preliminary data.</text>
</comment>
<protein>
    <submittedName>
        <fullName evidence="1">Uncharacterized protein</fullName>
    </submittedName>
</protein>
<dbReference type="PATRIC" id="fig|69222.5.peg.3735"/>
<dbReference type="AlphaFoldDB" id="A0A014M8B8"/>
<accession>A0A014M8B8</accession>
<gene>
    <name evidence="1" type="ORF">BG55_18330</name>
</gene>
<name>A0A014M8B8_9GAMM</name>
<dbReference type="OrthoDB" id="8242073at2"/>
<reference evidence="1 2" key="1">
    <citation type="submission" date="2014-02" db="EMBL/GenBank/DDBJ databases">
        <title>Draft genome of Erwinia mallotivora strain BT-MARDI, a papaya dieback pathogen.</title>
        <authorList>
            <person name="Redzuan R."/>
            <person name="Abu Bakar N."/>
            <person name="Badrun R."/>
            <person name="Mohd Raih M.F."/>
            <person name="Rozano L."/>
            <person name="Mat Amin N."/>
        </authorList>
    </citation>
    <scope>NUCLEOTIDE SEQUENCE [LARGE SCALE GENOMIC DNA]</scope>
    <source>
        <strain evidence="1 2">BT-MARDI</strain>
    </source>
</reference>
<evidence type="ECO:0000313" key="2">
    <source>
        <dbReference type="Proteomes" id="UP000019918"/>
    </source>
</evidence>
<proteinExistence type="predicted"/>
<dbReference type="EMBL" id="JFHN01000063">
    <property type="protein sequence ID" value="EXU74359.1"/>
    <property type="molecule type" value="Genomic_DNA"/>
</dbReference>